<proteinExistence type="predicted"/>
<keyword evidence="1" id="KW-0732">Signal</keyword>
<dbReference type="EMBL" id="FWZT01000010">
    <property type="protein sequence ID" value="SMF32308.1"/>
    <property type="molecule type" value="Genomic_DNA"/>
</dbReference>
<evidence type="ECO:0000313" key="2">
    <source>
        <dbReference type="EMBL" id="SMF32308.1"/>
    </source>
</evidence>
<keyword evidence="3" id="KW-1185">Reference proteome</keyword>
<protein>
    <submittedName>
        <fullName evidence="2">Uncharacterized protein</fullName>
    </submittedName>
</protein>
<feature type="chain" id="PRO_5012350932" evidence="1">
    <location>
        <begin position="20"/>
        <end position="167"/>
    </location>
</feature>
<dbReference type="Proteomes" id="UP000192907">
    <property type="component" value="Unassembled WGS sequence"/>
</dbReference>
<reference evidence="3" key="1">
    <citation type="submission" date="2017-04" db="EMBL/GenBank/DDBJ databases">
        <authorList>
            <person name="Varghese N."/>
            <person name="Submissions S."/>
        </authorList>
    </citation>
    <scope>NUCLEOTIDE SEQUENCE [LARGE SCALE GENOMIC DNA]</scope>
    <source>
        <strain evidence="3">RKEM611</strain>
    </source>
</reference>
<sequence>MKITAILFAQFLLSSIAFSSVEALYTLADDMDGVYRATGNDYARDNNFLDAEVMDKAAFKKLVEGRTVSEVSSYSQQKNALSECVFYTKGAYTNPNRPETNHISVATSMRLAGKFTSITRRDDSLVKLVRIEGKGLLDLFIHFTAPCAVAFYDVEGNILVIQGNGTD</sequence>
<accession>A0A1Y6BWA0</accession>
<feature type="signal peptide" evidence="1">
    <location>
        <begin position="1"/>
        <end position="19"/>
    </location>
</feature>
<name>A0A1Y6BWA0_9BACT</name>
<dbReference type="RefSeq" id="WP_132320686.1">
    <property type="nucleotide sequence ID" value="NZ_FWZT01000010.1"/>
</dbReference>
<organism evidence="2 3">
    <name type="scientific">Pseudobacteriovorax antillogorgiicola</name>
    <dbReference type="NCBI Taxonomy" id="1513793"/>
    <lineage>
        <taxon>Bacteria</taxon>
        <taxon>Pseudomonadati</taxon>
        <taxon>Bdellovibrionota</taxon>
        <taxon>Oligoflexia</taxon>
        <taxon>Oligoflexales</taxon>
        <taxon>Pseudobacteriovoracaceae</taxon>
        <taxon>Pseudobacteriovorax</taxon>
    </lineage>
</organism>
<dbReference type="AlphaFoldDB" id="A0A1Y6BWA0"/>
<evidence type="ECO:0000256" key="1">
    <source>
        <dbReference type="SAM" id="SignalP"/>
    </source>
</evidence>
<gene>
    <name evidence="2" type="ORF">SAMN06296036_11023</name>
</gene>
<evidence type="ECO:0000313" key="3">
    <source>
        <dbReference type="Proteomes" id="UP000192907"/>
    </source>
</evidence>